<dbReference type="InterPro" id="IPR012093">
    <property type="entry name" value="Pirin"/>
</dbReference>
<dbReference type="PIRSF" id="PIRSF006232">
    <property type="entry name" value="Pirin"/>
    <property type="match status" value="1"/>
</dbReference>
<dbReference type="InterPro" id="IPR008778">
    <property type="entry name" value="Pirin_C_dom"/>
</dbReference>
<dbReference type="Pfam" id="PF02678">
    <property type="entry name" value="Pirin"/>
    <property type="match status" value="1"/>
</dbReference>
<evidence type="ECO:0000256" key="1">
    <source>
        <dbReference type="RuleBase" id="RU003457"/>
    </source>
</evidence>
<evidence type="ECO:0000259" key="3">
    <source>
        <dbReference type="Pfam" id="PF05726"/>
    </source>
</evidence>
<accession>A0A9E2W458</accession>
<dbReference type="InterPro" id="IPR053186">
    <property type="entry name" value="QDO-related"/>
</dbReference>
<dbReference type="InterPro" id="IPR003829">
    <property type="entry name" value="Pirin_N_dom"/>
</dbReference>
<feature type="domain" description="Pirin C-terminal" evidence="3">
    <location>
        <begin position="184"/>
        <end position="280"/>
    </location>
</feature>
<protein>
    <submittedName>
        <fullName evidence="4">Pirin family protein</fullName>
    </submittedName>
</protein>
<gene>
    <name evidence="4" type="ORF">KTO63_19230</name>
</gene>
<dbReference type="Proteomes" id="UP000812270">
    <property type="component" value="Unassembled WGS sequence"/>
</dbReference>
<proteinExistence type="inferred from homology"/>
<dbReference type="PANTHER" id="PTHR43594:SF1">
    <property type="entry name" value="QUERCETIN 2,3-DIOXYGENASE PA2418-RELATED"/>
    <property type="match status" value="1"/>
</dbReference>
<dbReference type="CDD" id="cd02909">
    <property type="entry name" value="cupin_pirin_N"/>
    <property type="match status" value="1"/>
</dbReference>
<comment type="caution">
    <text evidence="4">The sequence shown here is derived from an EMBL/GenBank/DDBJ whole genome shotgun (WGS) entry which is preliminary data.</text>
</comment>
<keyword evidence="5" id="KW-1185">Reference proteome</keyword>
<sequence length="284" mass="31707">MEKKIDHILEGREKSIGEETILQPLPHKDFRFANPFIVLHHLPEHQYSPHSPAERVHPHPHRGFAPVTFMFQGSGYHKDNQGNEGVINAGDVQWMFAGSGLLHSEGPTKEFLEKGGNYEFIQLWINVPKAHKWEAPNYQQVSASQMPSLFNEEGINLKLASGEYGNFSGPLQSFTPIVSLFGSIANGKTMKLAAKEGYWTLLYFLKGAANVNGSHVKSHELIIFEKDNTDIQIATEADCKIIFLSAEPINEPVAAKGNIVMNTEEEVLQAEQDYADGKFGTLDY</sequence>
<dbReference type="Pfam" id="PF05726">
    <property type="entry name" value="Pirin_C"/>
    <property type="match status" value="1"/>
</dbReference>
<dbReference type="AlphaFoldDB" id="A0A9E2W458"/>
<feature type="domain" description="Pirin N-terminal" evidence="2">
    <location>
        <begin position="28"/>
        <end position="125"/>
    </location>
</feature>
<dbReference type="PANTHER" id="PTHR43594">
    <property type="entry name" value="QUERCETIN 2,3-DIOXYGENASE"/>
    <property type="match status" value="1"/>
</dbReference>
<evidence type="ECO:0000259" key="2">
    <source>
        <dbReference type="Pfam" id="PF02678"/>
    </source>
</evidence>
<comment type="similarity">
    <text evidence="1">Belongs to the pirin family.</text>
</comment>
<evidence type="ECO:0000313" key="4">
    <source>
        <dbReference type="EMBL" id="MBV4359310.1"/>
    </source>
</evidence>
<name>A0A9E2W458_9BACT</name>
<organism evidence="4 5">
    <name type="scientific">Pinibacter aurantiacus</name>
    <dbReference type="NCBI Taxonomy" id="2851599"/>
    <lineage>
        <taxon>Bacteria</taxon>
        <taxon>Pseudomonadati</taxon>
        <taxon>Bacteroidota</taxon>
        <taxon>Chitinophagia</taxon>
        <taxon>Chitinophagales</taxon>
        <taxon>Chitinophagaceae</taxon>
        <taxon>Pinibacter</taxon>
    </lineage>
</organism>
<evidence type="ECO:0000313" key="5">
    <source>
        <dbReference type="Proteomes" id="UP000812270"/>
    </source>
</evidence>
<dbReference type="EMBL" id="JAHSPG010000015">
    <property type="protein sequence ID" value="MBV4359310.1"/>
    <property type="molecule type" value="Genomic_DNA"/>
</dbReference>
<dbReference type="RefSeq" id="WP_217793374.1">
    <property type="nucleotide sequence ID" value="NZ_JAHSPG010000015.1"/>
</dbReference>
<reference evidence="4" key="1">
    <citation type="submission" date="2021-06" db="EMBL/GenBank/DDBJ databases">
        <authorList>
            <person name="Huq M.A."/>
        </authorList>
    </citation>
    <scope>NUCLEOTIDE SEQUENCE</scope>
    <source>
        <strain evidence="4">MAH-26</strain>
    </source>
</reference>